<dbReference type="RefSeq" id="XP_059604286.1">
    <property type="nucleotide sequence ID" value="XM_059750085.1"/>
</dbReference>
<reference evidence="2" key="1">
    <citation type="submission" date="2025-02" db="EMBL/GenBank/DDBJ databases">
        <authorList>
            <consortium name="NCBI Genome Project"/>
        </authorList>
    </citation>
    <scope>NUCLEOTIDE SEQUENCE</scope>
</reference>
<reference evidence="2" key="2">
    <citation type="submission" date="2025-08" db="UniProtKB">
        <authorList>
            <consortium name="RefSeq"/>
        </authorList>
    </citation>
    <scope>IDENTIFICATION</scope>
</reference>
<dbReference type="GeneID" id="84592209"/>
<evidence type="ECO:0000313" key="2">
    <source>
        <dbReference type="RefSeq" id="XP_059604286.1"/>
    </source>
</evidence>
<organism evidence="2">
    <name type="scientific">Aspergillus niger</name>
    <dbReference type="NCBI Taxonomy" id="5061"/>
    <lineage>
        <taxon>Eukaryota</taxon>
        <taxon>Fungi</taxon>
        <taxon>Dikarya</taxon>
        <taxon>Ascomycota</taxon>
        <taxon>Pezizomycotina</taxon>
        <taxon>Eurotiomycetes</taxon>
        <taxon>Eurotiomycetidae</taxon>
        <taxon>Eurotiales</taxon>
        <taxon>Aspergillaceae</taxon>
        <taxon>Aspergillus</taxon>
        <taxon>Aspergillus subgen. Circumdati</taxon>
    </lineage>
</organism>
<accession>A0AAJ8BXE3</accession>
<dbReference type="AlphaFoldDB" id="A0AAJ8BXE3"/>
<dbReference type="VEuPathDB" id="FungiDB:An11g01800"/>
<protein>
    <submittedName>
        <fullName evidence="2">Uncharacterized protein</fullName>
    </submittedName>
</protein>
<gene>
    <name evidence="2" type="ORF">An11g01800</name>
</gene>
<evidence type="ECO:0000256" key="1">
    <source>
        <dbReference type="SAM" id="MobiDB-lite"/>
    </source>
</evidence>
<sequence>MSLERSGKESMRRQVNIDKTGGRRIAKFQDSDRSKVGGEREEAVKFFWASEGSSKAKGTARGWKSRCQCGSVAGQTPGTMNKLLVVGEDTTTYLRPWIASGGACDCNDRH</sequence>
<name>A0AAJ8BXE3_ASPNG</name>
<dbReference type="KEGG" id="ang:An11g01800"/>
<feature type="region of interest" description="Disordered" evidence="1">
    <location>
        <begin position="1"/>
        <end position="22"/>
    </location>
</feature>
<proteinExistence type="predicted"/>
<feature type="compositionally biased region" description="Basic and acidic residues" evidence="1">
    <location>
        <begin position="1"/>
        <end position="16"/>
    </location>
</feature>